<organism evidence="1 2">
    <name type="scientific">Phocaeicola coprophilus DSM 18228 = JCM 13818</name>
    <dbReference type="NCBI Taxonomy" id="547042"/>
    <lineage>
        <taxon>Bacteria</taxon>
        <taxon>Pseudomonadati</taxon>
        <taxon>Bacteroidota</taxon>
        <taxon>Bacteroidia</taxon>
        <taxon>Bacteroidales</taxon>
        <taxon>Bacteroidaceae</taxon>
        <taxon>Phocaeicola</taxon>
    </lineage>
</organism>
<evidence type="ECO:0000313" key="2">
    <source>
        <dbReference type="Proteomes" id="UP000014073"/>
    </source>
</evidence>
<proteinExistence type="predicted"/>
<dbReference type="EMBL" id="ACBW01000068">
    <property type="protein sequence ID" value="EEF75395.1"/>
    <property type="molecule type" value="Genomic_DNA"/>
</dbReference>
<dbReference type="STRING" id="547042.BACCOPRO_00884"/>
<dbReference type="HOGENOM" id="CLU_3132199_0_0_10"/>
<reference evidence="1 2" key="1">
    <citation type="submission" date="2008-12" db="EMBL/GenBank/DDBJ databases">
        <authorList>
            <person name="Fulton L."/>
            <person name="Clifton S."/>
            <person name="Fulton B."/>
            <person name="Xu J."/>
            <person name="Minx P."/>
            <person name="Pepin K.H."/>
            <person name="Johnson M."/>
            <person name="Bhonagiri V."/>
            <person name="Nash W.E."/>
            <person name="Mardis E.R."/>
            <person name="Wilson R.K."/>
        </authorList>
    </citation>
    <scope>NUCLEOTIDE SEQUENCE [LARGE SCALE GENOMIC DNA]</scope>
    <source>
        <strain evidence="1 2">DSM 18228</strain>
    </source>
</reference>
<name>S0F5X9_9BACT</name>
<protein>
    <submittedName>
        <fullName evidence="1">Uncharacterized protein</fullName>
    </submittedName>
</protein>
<keyword evidence="2" id="KW-1185">Reference proteome</keyword>
<gene>
    <name evidence="1" type="ORF">BACCOPRO_00884</name>
</gene>
<evidence type="ECO:0000313" key="1">
    <source>
        <dbReference type="EMBL" id="EEF75395.1"/>
    </source>
</evidence>
<dbReference type="Proteomes" id="UP000014073">
    <property type="component" value="Unassembled WGS sequence"/>
</dbReference>
<sequence length="49" mass="5706">MRVKDLRLLRMGGVWCDYVLIRFDNGTKETRLSRMAGRVRQHDAQVSAV</sequence>
<comment type="caution">
    <text evidence="1">The sequence shown here is derived from an EMBL/GenBank/DDBJ whole genome shotgun (WGS) entry which is preliminary data.</text>
</comment>
<dbReference type="AlphaFoldDB" id="S0F5X9"/>
<accession>S0F5X9</accession>